<dbReference type="Proteomes" id="UP001597112">
    <property type="component" value="Unassembled WGS sequence"/>
</dbReference>
<dbReference type="Pfam" id="PF12728">
    <property type="entry name" value="HTH_17"/>
    <property type="match status" value="1"/>
</dbReference>
<dbReference type="Gene3D" id="1.10.1660.10">
    <property type="match status" value="1"/>
</dbReference>
<dbReference type="InterPro" id="IPR009061">
    <property type="entry name" value="DNA-bd_dom_put_sf"/>
</dbReference>
<dbReference type="RefSeq" id="WP_377575877.1">
    <property type="nucleotide sequence ID" value="NZ_JBHTKA010000001.1"/>
</dbReference>
<evidence type="ECO:0000259" key="1">
    <source>
        <dbReference type="Pfam" id="PF12728"/>
    </source>
</evidence>
<dbReference type="EMBL" id="JBHTKA010000001">
    <property type="protein sequence ID" value="MFD0998717.1"/>
    <property type="molecule type" value="Genomic_DNA"/>
</dbReference>
<protein>
    <submittedName>
        <fullName evidence="2">Helix-turn-helix domain-containing protein</fullName>
    </submittedName>
</protein>
<keyword evidence="3" id="KW-1185">Reference proteome</keyword>
<comment type="caution">
    <text evidence="2">The sequence shown here is derived from an EMBL/GenBank/DDBJ whole genome shotgun (WGS) entry which is preliminary data.</text>
</comment>
<evidence type="ECO:0000313" key="3">
    <source>
        <dbReference type="Proteomes" id="UP001597112"/>
    </source>
</evidence>
<reference evidence="3" key="1">
    <citation type="journal article" date="2019" name="Int. J. Syst. Evol. Microbiol.">
        <title>The Global Catalogue of Microorganisms (GCM) 10K type strain sequencing project: providing services to taxonomists for standard genome sequencing and annotation.</title>
        <authorList>
            <consortium name="The Broad Institute Genomics Platform"/>
            <consortium name="The Broad Institute Genome Sequencing Center for Infectious Disease"/>
            <person name="Wu L."/>
            <person name="Ma J."/>
        </authorList>
    </citation>
    <scope>NUCLEOTIDE SEQUENCE [LARGE SCALE GENOMIC DNA]</scope>
    <source>
        <strain evidence="3">CCUG 58938</strain>
    </source>
</reference>
<gene>
    <name evidence="2" type="ORF">ACFQ21_05335</name>
</gene>
<proteinExistence type="predicted"/>
<dbReference type="InterPro" id="IPR041657">
    <property type="entry name" value="HTH_17"/>
</dbReference>
<evidence type="ECO:0000313" key="2">
    <source>
        <dbReference type="EMBL" id="MFD0998717.1"/>
    </source>
</evidence>
<name>A0ABW3JXJ5_9BACT</name>
<feature type="domain" description="Helix-turn-helix" evidence="1">
    <location>
        <begin position="44"/>
        <end position="92"/>
    </location>
</feature>
<accession>A0ABW3JXJ5</accession>
<sequence length="95" mass="10978">MENFINLKIDLPDDLIQKLEKVIVDTVTKTLQQRVADIKAEPKMYTRKEAANALRITLPTLRLYEIQGRLIPKRAGKRVLYSKENIEAFIASLRP</sequence>
<dbReference type="SUPFAM" id="SSF46955">
    <property type="entry name" value="Putative DNA-binding domain"/>
    <property type="match status" value="1"/>
</dbReference>
<organism evidence="2 3">
    <name type="scientific">Ohtaekwangia kribbensis</name>
    <dbReference type="NCBI Taxonomy" id="688913"/>
    <lineage>
        <taxon>Bacteria</taxon>
        <taxon>Pseudomonadati</taxon>
        <taxon>Bacteroidota</taxon>
        <taxon>Cytophagia</taxon>
        <taxon>Cytophagales</taxon>
        <taxon>Fulvivirgaceae</taxon>
        <taxon>Ohtaekwangia</taxon>
    </lineage>
</organism>